<dbReference type="AlphaFoldDB" id="F0QS11"/>
<accession>F0QS11</accession>
<dbReference type="HOGENOM" id="CLU_1711231_0_0_14"/>
<dbReference type="Proteomes" id="UP000007484">
    <property type="component" value="Chromosome"/>
</dbReference>
<feature type="compositionally biased region" description="Basic and acidic residues" evidence="1">
    <location>
        <begin position="49"/>
        <end position="65"/>
    </location>
</feature>
<proteinExistence type="predicted"/>
<dbReference type="RefSeq" id="WP_013609398.1">
    <property type="nucleotide sequence ID" value="NC_015155.1"/>
</dbReference>
<name>F0QS11_MYCSL</name>
<dbReference type="EMBL" id="CP002525">
    <property type="protein sequence ID" value="ADX98281.1"/>
    <property type="molecule type" value="Genomic_DNA"/>
</dbReference>
<protein>
    <submittedName>
        <fullName evidence="2">Uncharacterized protein</fullName>
    </submittedName>
</protein>
<evidence type="ECO:0000313" key="2">
    <source>
        <dbReference type="EMBL" id="ADX98281.1"/>
    </source>
</evidence>
<sequence length="161" mass="18316">MNFLTLVPKGLWALLTVGLGGGGAGYGVGAIFGESNTNNPTIEIKKEVGEKEKQETEVSKQHQEVKVTQVEDSNRPKSRTIRSVNTQPAKSYRSLTLEEKNERAKERFLKKGWVLWEKEQVMKHWEKNGDNICDYTKYLDGDLRPVTIVCYKAVDFTIPRQ</sequence>
<gene>
    <name evidence="2" type="ordered locus">MSU_0756</name>
</gene>
<reference evidence="2 3" key="1">
    <citation type="journal article" date="2011" name="J. Bacteriol.">
        <title>Complete genome sequences of two hemotropic Mycoplasmas, Mycoplasma haemofelis strain Ohio2 and Mycoplasma suis strain Illinois.</title>
        <authorList>
            <person name="Messick J.B."/>
            <person name="Santos A.P."/>
            <person name="Guimaraes A.M."/>
        </authorList>
    </citation>
    <scope>NUCLEOTIDE SEQUENCE [LARGE SCALE GENOMIC DNA]</scope>
    <source>
        <strain evidence="2 3">Illinois</strain>
    </source>
</reference>
<evidence type="ECO:0000256" key="1">
    <source>
        <dbReference type="SAM" id="MobiDB-lite"/>
    </source>
</evidence>
<dbReference type="KEGG" id="mss:MSU_0756"/>
<evidence type="ECO:0000313" key="3">
    <source>
        <dbReference type="Proteomes" id="UP000007484"/>
    </source>
</evidence>
<dbReference type="STRING" id="768700.MSU_0756"/>
<keyword evidence="3" id="KW-1185">Reference proteome</keyword>
<organism evidence="2 3">
    <name type="scientific">Mycoplasma suis (strain Illinois)</name>
    <dbReference type="NCBI Taxonomy" id="768700"/>
    <lineage>
        <taxon>Bacteria</taxon>
        <taxon>Bacillati</taxon>
        <taxon>Mycoplasmatota</taxon>
        <taxon>Mollicutes</taxon>
        <taxon>Mycoplasmataceae</taxon>
        <taxon>Mycoplasma</taxon>
    </lineage>
</organism>
<feature type="region of interest" description="Disordered" evidence="1">
    <location>
        <begin position="49"/>
        <end position="89"/>
    </location>
</feature>